<sequence length="208" mass="22178">MVKLQSRQKVSTDSLATTLPSPASSSSSSLSTLTLPPCRGDASPSRLSSTSSCFSSFTDEEASVGSRKRKAKCSWGNEGREGGGEEGTEEGEGRSGTGWDWAHVVDPAEMVTEEEEEEEGGEEGEIWGEEQGEPSFSPLAVHINRATRRGGRHWHEGGCTGGEGTGGGEGVRKRGREGGREGGRGEKLIGDVHSCMIRKIERTPRLDK</sequence>
<comment type="caution">
    <text evidence="2">The sequence shown here is derived from an EMBL/GenBank/DDBJ whole genome shotgun (WGS) entry which is preliminary data.</text>
</comment>
<gene>
    <name evidence="2" type="ORF">Naga_101565g1</name>
</gene>
<organism evidence="2 3">
    <name type="scientific">Nannochloropsis gaditana</name>
    <dbReference type="NCBI Taxonomy" id="72520"/>
    <lineage>
        <taxon>Eukaryota</taxon>
        <taxon>Sar</taxon>
        <taxon>Stramenopiles</taxon>
        <taxon>Ochrophyta</taxon>
        <taxon>Eustigmatophyceae</taxon>
        <taxon>Eustigmatales</taxon>
        <taxon>Monodopsidaceae</taxon>
        <taxon>Nannochloropsis</taxon>
    </lineage>
</organism>
<keyword evidence="3" id="KW-1185">Reference proteome</keyword>
<feature type="compositionally biased region" description="Acidic residues" evidence="1">
    <location>
        <begin position="111"/>
        <end position="132"/>
    </location>
</feature>
<dbReference type="EMBL" id="AZIL01002604">
    <property type="protein sequence ID" value="EWM21205.1"/>
    <property type="molecule type" value="Genomic_DNA"/>
</dbReference>
<feature type="compositionally biased region" description="Basic and acidic residues" evidence="1">
    <location>
        <begin position="170"/>
        <end position="187"/>
    </location>
</feature>
<feature type="region of interest" description="Disordered" evidence="1">
    <location>
        <begin position="1"/>
        <end position="187"/>
    </location>
</feature>
<evidence type="ECO:0000313" key="2">
    <source>
        <dbReference type="EMBL" id="EWM21205.1"/>
    </source>
</evidence>
<dbReference type="AlphaFoldDB" id="W7T2A7"/>
<dbReference type="Proteomes" id="UP000019335">
    <property type="component" value="Unassembled WGS sequence"/>
</dbReference>
<evidence type="ECO:0000313" key="3">
    <source>
        <dbReference type="Proteomes" id="UP000019335"/>
    </source>
</evidence>
<accession>W7T2A7</accession>
<feature type="compositionally biased region" description="Polar residues" evidence="1">
    <location>
        <begin position="1"/>
        <end position="13"/>
    </location>
</feature>
<evidence type="ECO:0000256" key="1">
    <source>
        <dbReference type="SAM" id="MobiDB-lite"/>
    </source>
</evidence>
<feature type="compositionally biased region" description="Low complexity" evidence="1">
    <location>
        <begin position="14"/>
        <end position="56"/>
    </location>
</feature>
<name>W7T2A7_9STRA</name>
<proteinExistence type="predicted"/>
<feature type="compositionally biased region" description="Gly residues" evidence="1">
    <location>
        <begin position="158"/>
        <end position="169"/>
    </location>
</feature>
<protein>
    <submittedName>
        <fullName evidence="2">Uncharacterized protein</fullName>
    </submittedName>
</protein>
<reference evidence="2 3" key="1">
    <citation type="journal article" date="2014" name="Mol. Plant">
        <title>Chromosome Scale Genome Assembly and Transcriptome Profiling of Nannochloropsis gaditana in Nitrogen Depletion.</title>
        <authorList>
            <person name="Corteggiani Carpinelli E."/>
            <person name="Telatin A."/>
            <person name="Vitulo N."/>
            <person name="Forcato C."/>
            <person name="D'Angelo M."/>
            <person name="Schiavon R."/>
            <person name="Vezzi A."/>
            <person name="Giacometti G.M."/>
            <person name="Morosinotto T."/>
            <person name="Valle G."/>
        </authorList>
    </citation>
    <scope>NUCLEOTIDE SEQUENCE [LARGE SCALE GENOMIC DNA]</scope>
    <source>
        <strain evidence="2 3">B-31</strain>
    </source>
</reference>